<protein>
    <recommendedName>
        <fullName evidence="5">Peptidase A2 domain-containing protein</fullName>
    </recommendedName>
</protein>
<name>A0A5P1RCA3_9GAMM</name>
<dbReference type="OrthoDB" id="6088234at2"/>
<evidence type="ECO:0008006" key="5">
    <source>
        <dbReference type="Google" id="ProtNLM"/>
    </source>
</evidence>
<sequence length="250" mass="27888">MQKKKCKRCQQIRVVAILFCMIAVLLLLMMGKAQAEIYHYTDSKGKKIYVGSLSKVPREYLDQIKLQNPSAQVSNTSQFSESNKKASSSLKGRSDLRRLQRMLNMMETPVVIKNNQVLVPVSVTYQGKSTDVTLLMDTGASGTVFHRDALERLNADSEFSGYARVAGGGVIKVSSLELDRIKVGPFQAKNIRSSVIDNKAPGGAFDGLLGMDFLMNVEYELDKQRQVIIWTPKRYQEVSDALQKLSSAQE</sequence>
<dbReference type="KEGG" id="ncu:F0U83_11500"/>
<accession>A0A5P1RCA3</accession>
<feature type="chain" id="PRO_5024843044" description="Peptidase A2 domain-containing protein" evidence="2">
    <location>
        <begin position="36"/>
        <end position="250"/>
    </location>
</feature>
<dbReference type="EMBL" id="CP043869">
    <property type="protein sequence ID" value="QEQ97289.1"/>
    <property type="molecule type" value="Genomic_DNA"/>
</dbReference>
<dbReference type="AlphaFoldDB" id="A0A5P1RCA3"/>
<dbReference type="Gene3D" id="2.40.70.10">
    <property type="entry name" value="Acid Proteases"/>
    <property type="match status" value="1"/>
</dbReference>
<evidence type="ECO:0000313" key="4">
    <source>
        <dbReference type="Proteomes" id="UP000324760"/>
    </source>
</evidence>
<evidence type="ECO:0000313" key="3">
    <source>
        <dbReference type="EMBL" id="QEQ97289.1"/>
    </source>
</evidence>
<evidence type="ECO:0000256" key="2">
    <source>
        <dbReference type="SAM" id="SignalP"/>
    </source>
</evidence>
<dbReference type="RefSeq" id="WP_138987069.1">
    <property type="nucleotide sequence ID" value="NZ_CP043869.1"/>
</dbReference>
<dbReference type="CDD" id="cd05483">
    <property type="entry name" value="retropepsin_like_bacteria"/>
    <property type="match status" value="1"/>
</dbReference>
<dbReference type="InterPro" id="IPR034122">
    <property type="entry name" value="Retropepsin-like_bacterial"/>
</dbReference>
<dbReference type="Proteomes" id="UP000324760">
    <property type="component" value="Chromosome"/>
</dbReference>
<feature type="signal peptide" evidence="2">
    <location>
        <begin position="1"/>
        <end position="35"/>
    </location>
</feature>
<proteinExistence type="predicted"/>
<organism evidence="3 4">
    <name type="scientific">Neptunomonas concharum</name>
    <dbReference type="NCBI Taxonomy" id="1031538"/>
    <lineage>
        <taxon>Bacteria</taxon>
        <taxon>Pseudomonadati</taxon>
        <taxon>Pseudomonadota</taxon>
        <taxon>Gammaproteobacteria</taxon>
        <taxon>Oceanospirillales</taxon>
        <taxon>Oceanospirillaceae</taxon>
        <taxon>Neptunomonas</taxon>
    </lineage>
</organism>
<evidence type="ECO:0000256" key="1">
    <source>
        <dbReference type="SAM" id="MobiDB-lite"/>
    </source>
</evidence>
<keyword evidence="2" id="KW-0732">Signal</keyword>
<gene>
    <name evidence="3" type="ORF">F0U83_11500</name>
</gene>
<reference evidence="3 4" key="1">
    <citation type="journal article" date="2019" name="Biochem. Eng. J.">
        <title>Metabolic engineering of the marine bacteria Neptunomonas concharum for the production of acetoin and meso-2,3-butanediol from acetate.</title>
        <authorList>
            <person name="Li W."/>
            <person name="Pu N."/>
            <person name="Liu C.-X."/>
            <person name="Yuan Q.-P."/>
            <person name="Li Z.-J."/>
        </authorList>
    </citation>
    <scope>NUCLEOTIDE SEQUENCE [LARGE SCALE GENOMIC DNA]</scope>
    <source>
        <strain evidence="3 4">JCM17730</strain>
    </source>
</reference>
<dbReference type="InterPro" id="IPR021109">
    <property type="entry name" value="Peptidase_aspartic_dom_sf"/>
</dbReference>
<dbReference type="Pfam" id="PF13650">
    <property type="entry name" value="Asp_protease_2"/>
    <property type="match status" value="1"/>
</dbReference>
<dbReference type="SUPFAM" id="SSF50630">
    <property type="entry name" value="Acid proteases"/>
    <property type="match status" value="1"/>
</dbReference>
<feature type="region of interest" description="Disordered" evidence="1">
    <location>
        <begin position="72"/>
        <end position="91"/>
    </location>
</feature>
<keyword evidence="4" id="KW-1185">Reference proteome</keyword>